<name>A0AAJ1M9M6_LIMMU</name>
<evidence type="ECO:0000256" key="3">
    <source>
        <dbReference type="ARBA" id="ARBA00022475"/>
    </source>
</evidence>
<dbReference type="PANTHER" id="PTHR37316">
    <property type="entry name" value="TEICHOIC ACID GLYCEROL-PHOSPHATE PRIMASE"/>
    <property type="match status" value="1"/>
</dbReference>
<keyword evidence="5" id="KW-0777">Teichoic acid biosynthesis</keyword>
<protein>
    <submittedName>
        <fullName evidence="7">CDP-glycerol glycerophosphotransferase family protein</fullName>
    </submittedName>
</protein>
<dbReference type="GO" id="GO:0047355">
    <property type="term" value="F:CDP-glycerol glycerophosphotransferase activity"/>
    <property type="evidence" value="ECO:0007669"/>
    <property type="project" value="InterPro"/>
</dbReference>
<evidence type="ECO:0000256" key="1">
    <source>
        <dbReference type="ARBA" id="ARBA00004202"/>
    </source>
</evidence>
<dbReference type="SUPFAM" id="SSF53756">
    <property type="entry name" value="UDP-Glycosyltransferase/glycogen phosphorylase"/>
    <property type="match status" value="1"/>
</dbReference>
<dbReference type="InterPro" id="IPR007554">
    <property type="entry name" value="Glycerophosphate_synth"/>
</dbReference>
<evidence type="ECO:0000256" key="5">
    <source>
        <dbReference type="ARBA" id="ARBA00022944"/>
    </source>
</evidence>
<evidence type="ECO:0000256" key="4">
    <source>
        <dbReference type="ARBA" id="ARBA00022679"/>
    </source>
</evidence>
<comment type="similarity">
    <text evidence="2">Belongs to the CDP-glycerol glycerophosphotransferase family.</text>
</comment>
<comment type="subcellular location">
    <subcellularLocation>
        <location evidence="1">Cell membrane</location>
        <topology evidence="1">Peripheral membrane protein</topology>
    </subcellularLocation>
</comment>
<dbReference type="GO" id="GO:0005886">
    <property type="term" value="C:plasma membrane"/>
    <property type="evidence" value="ECO:0007669"/>
    <property type="project" value="UniProtKB-SubCell"/>
</dbReference>
<reference evidence="7" key="1">
    <citation type="submission" date="2023-01" db="EMBL/GenBank/DDBJ databases">
        <title>Genome analysis of 13 Lactobacillus isolated from gut of wild boar.</title>
        <authorList>
            <person name="Papp P."/>
            <person name="Libisch B."/>
            <person name="Nagy T."/>
            <person name="Olasz F."/>
        </authorList>
    </citation>
    <scope>NUCLEOTIDE SEQUENCE</scope>
    <source>
        <strain evidence="7">F146</strain>
    </source>
</reference>
<dbReference type="PANTHER" id="PTHR37316:SF3">
    <property type="entry name" value="TEICHOIC ACID GLYCEROL-PHOSPHATE TRANSFERASE"/>
    <property type="match status" value="1"/>
</dbReference>
<dbReference type="Gene3D" id="3.40.50.12580">
    <property type="match status" value="1"/>
</dbReference>
<organism evidence="7 8">
    <name type="scientific">Limosilactobacillus mucosae</name>
    <name type="common">Lactobacillus mucosae</name>
    <dbReference type="NCBI Taxonomy" id="97478"/>
    <lineage>
        <taxon>Bacteria</taxon>
        <taxon>Bacillati</taxon>
        <taxon>Bacillota</taxon>
        <taxon>Bacilli</taxon>
        <taxon>Lactobacillales</taxon>
        <taxon>Lactobacillaceae</taxon>
        <taxon>Limosilactobacillus</taxon>
    </lineage>
</organism>
<evidence type="ECO:0000256" key="2">
    <source>
        <dbReference type="ARBA" id="ARBA00010488"/>
    </source>
</evidence>
<dbReference type="RefSeq" id="WP_272209547.1">
    <property type="nucleotide sequence ID" value="NZ_JAQOMV010000011.1"/>
</dbReference>
<comment type="caution">
    <text evidence="7">The sequence shown here is derived from an EMBL/GenBank/DDBJ whole genome shotgun (WGS) entry which is preliminary data.</text>
</comment>
<dbReference type="EMBL" id="JAQONE010000001">
    <property type="protein sequence ID" value="MDC2828775.1"/>
    <property type="molecule type" value="Genomic_DNA"/>
</dbReference>
<dbReference type="GO" id="GO:0019350">
    <property type="term" value="P:teichoic acid biosynthetic process"/>
    <property type="evidence" value="ECO:0007669"/>
    <property type="project" value="UniProtKB-KW"/>
</dbReference>
<evidence type="ECO:0000313" key="7">
    <source>
        <dbReference type="EMBL" id="MDC2828775.1"/>
    </source>
</evidence>
<dbReference type="InterPro" id="IPR043149">
    <property type="entry name" value="TagF_N"/>
</dbReference>
<proteinExistence type="inferred from homology"/>
<keyword evidence="6" id="KW-0472">Membrane</keyword>
<sequence length="399" mass="46443">MNPISYIKSHGIKGTWDIIYRYKIDQQLKRIAIKITKNKPLQNTIVIESHNDFDSNGGAFYEYLLKNHYNDTYKIVWLLKNEKPTEMPKNVEAFYLYKPSLKKQKEICTAKYILTCQDVIGSVRDGQTSVYLTHGPVGLKATKGKENLPQNLTYCLMPSEYLENILKDQYQINNTDIKSIILGYPMHDLLYMSSRKELNKITDEHYSKVILWMPTFRKGKAFGRNDSGFEEPLGIPIFYDLKSFSELNHRLKLKNALLIIKIHPMQDKKTIKVKDMSNIKVLDGDSVKKLNVDNYRLMKDADALISDYSSVAYDYLHLDRPIGFTVDDAKEYKLGFIVDPPEQLMGGQIIMNQLDFIDFIDSVLRNEDPYKNKRHEVFDKVFKYHDGNSCQRLADFLKL</sequence>
<keyword evidence="3" id="KW-1003">Cell membrane</keyword>
<keyword evidence="4" id="KW-0808">Transferase</keyword>
<dbReference type="InterPro" id="IPR051612">
    <property type="entry name" value="Teichoic_Acid_Biosynth"/>
</dbReference>
<dbReference type="InterPro" id="IPR043148">
    <property type="entry name" value="TagF_C"/>
</dbReference>
<evidence type="ECO:0000313" key="8">
    <source>
        <dbReference type="Proteomes" id="UP001220670"/>
    </source>
</evidence>
<dbReference type="AlphaFoldDB" id="A0AAJ1M9M6"/>
<evidence type="ECO:0000256" key="6">
    <source>
        <dbReference type="ARBA" id="ARBA00023136"/>
    </source>
</evidence>
<dbReference type="Gene3D" id="3.40.50.11820">
    <property type="match status" value="1"/>
</dbReference>
<dbReference type="Pfam" id="PF04464">
    <property type="entry name" value="Glyphos_transf"/>
    <property type="match status" value="1"/>
</dbReference>
<gene>
    <name evidence="7" type="ORF">PO250_00185</name>
</gene>
<dbReference type="Proteomes" id="UP001220670">
    <property type="component" value="Unassembled WGS sequence"/>
</dbReference>
<accession>A0AAJ1M9M6</accession>